<feature type="compositionally biased region" description="Polar residues" evidence="1">
    <location>
        <begin position="207"/>
        <end position="230"/>
    </location>
</feature>
<dbReference type="EMBL" id="JH651053">
    <property type="protein sequence ID" value="EXA30407.1"/>
    <property type="molecule type" value="Genomic_DNA"/>
</dbReference>
<dbReference type="OrthoDB" id="5054775at2759"/>
<dbReference type="AlphaFoldDB" id="W9NK93"/>
<feature type="compositionally biased region" description="Low complexity" evidence="1">
    <location>
        <begin position="196"/>
        <end position="206"/>
    </location>
</feature>
<evidence type="ECO:0000259" key="2">
    <source>
        <dbReference type="Pfam" id="PF08550"/>
    </source>
</evidence>
<feature type="region of interest" description="Disordered" evidence="1">
    <location>
        <begin position="400"/>
        <end position="433"/>
    </location>
</feature>
<dbReference type="GO" id="GO:0005737">
    <property type="term" value="C:cytoplasm"/>
    <property type="evidence" value="ECO:0007669"/>
    <property type="project" value="TreeGrafter"/>
</dbReference>
<dbReference type="PANTHER" id="PTHR28014">
    <property type="entry name" value="NEGATIVE REGULATOR OF RAS-CAMP PATHWAY"/>
    <property type="match status" value="1"/>
</dbReference>
<dbReference type="Proteomes" id="UP000030751">
    <property type="component" value="Unassembled WGS sequence"/>
</dbReference>
<feature type="compositionally biased region" description="Polar residues" evidence="1">
    <location>
        <begin position="177"/>
        <end position="195"/>
    </location>
</feature>
<dbReference type="Pfam" id="PF11702">
    <property type="entry name" value="DUF3295"/>
    <property type="match status" value="1"/>
</dbReference>
<gene>
    <name evidence="4" type="ORF">FOVG_18208</name>
</gene>
<feature type="domain" description="DUF3295" evidence="3">
    <location>
        <begin position="85"/>
        <end position="558"/>
    </location>
</feature>
<reference evidence="4" key="1">
    <citation type="submission" date="2011-10" db="EMBL/GenBank/DDBJ databases">
        <title>The Genome Sequence of Fusarium oxysporum HDV247.</title>
        <authorList>
            <consortium name="The Broad Institute Genome Sequencing Platform"/>
            <person name="Ma L.-J."/>
            <person name="Gale L.R."/>
            <person name="Schwartz D.C."/>
            <person name="Zhou S."/>
            <person name="Corby-Kistler H."/>
            <person name="Young S.K."/>
            <person name="Zeng Q."/>
            <person name="Gargeya S."/>
            <person name="Fitzgerald M."/>
            <person name="Haas B."/>
            <person name="Abouelleil A."/>
            <person name="Alvarado L."/>
            <person name="Arachchi H.M."/>
            <person name="Berlin A."/>
            <person name="Brown A."/>
            <person name="Chapman S.B."/>
            <person name="Chen Z."/>
            <person name="Dunbar C."/>
            <person name="Freedman E."/>
            <person name="Gearin G."/>
            <person name="Goldberg J."/>
            <person name="Griggs A."/>
            <person name="Gujja S."/>
            <person name="Heiman D."/>
            <person name="Howarth C."/>
            <person name="Larson L."/>
            <person name="Lui A."/>
            <person name="MacDonald P.J.P."/>
            <person name="Montmayeur A."/>
            <person name="Murphy C."/>
            <person name="Neiman D."/>
            <person name="Pearson M."/>
            <person name="Priest M."/>
            <person name="Roberts A."/>
            <person name="Saif S."/>
            <person name="Shea T."/>
            <person name="Shenoy N."/>
            <person name="Sisk P."/>
            <person name="Stolte C."/>
            <person name="Sykes S."/>
            <person name="Wortman J."/>
            <person name="Nusbaum C."/>
            <person name="Birren B."/>
        </authorList>
    </citation>
    <scope>NUCLEOTIDE SEQUENCE [LARGE SCALE GENOMIC DNA]</scope>
    <source>
        <strain evidence="4">HDV247</strain>
    </source>
</reference>
<dbReference type="Pfam" id="PF08550">
    <property type="entry name" value="GATA_AreA"/>
    <property type="match status" value="1"/>
</dbReference>
<organism evidence="4">
    <name type="scientific">Fusarium oxysporum f. sp. pisi HDV247</name>
    <dbReference type="NCBI Taxonomy" id="1080344"/>
    <lineage>
        <taxon>Eukaryota</taxon>
        <taxon>Fungi</taxon>
        <taxon>Dikarya</taxon>
        <taxon>Ascomycota</taxon>
        <taxon>Pezizomycotina</taxon>
        <taxon>Sordariomycetes</taxon>
        <taxon>Hypocreomycetidae</taxon>
        <taxon>Hypocreales</taxon>
        <taxon>Nectriaceae</taxon>
        <taxon>Fusarium</taxon>
        <taxon>Fusarium oxysporum species complex</taxon>
    </lineage>
</organism>
<dbReference type="InterPro" id="IPR021711">
    <property type="entry name" value="DUF3295"/>
</dbReference>
<dbReference type="GO" id="GO:0006808">
    <property type="term" value="P:regulation of nitrogen utilization"/>
    <property type="evidence" value="ECO:0007669"/>
    <property type="project" value="TreeGrafter"/>
</dbReference>
<evidence type="ECO:0000313" key="4">
    <source>
        <dbReference type="EMBL" id="EXA30407.1"/>
    </source>
</evidence>
<reference evidence="4" key="2">
    <citation type="submission" date="2012-05" db="EMBL/GenBank/DDBJ databases">
        <title>Annotation of the Genome Sequence of Fusarium oxysporum HDV247.</title>
        <authorList>
            <consortium name="The Broad Institute Genomics Platform"/>
            <person name="Ma L.-J."/>
            <person name="Corby-Kistler H."/>
            <person name="Broz K."/>
            <person name="Gale L.R."/>
            <person name="Jonkers W."/>
            <person name="O'Donnell K."/>
            <person name="Ploetz R."/>
            <person name="Steinberg C."/>
            <person name="Schwartz D.C."/>
            <person name="VanEtten H."/>
            <person name="Zhou S."/>
            <person name="Young S.K."/>
            <person name="Zeng Q."/>
            <person name="Gargeya S."/>
            <person name="Fitzgerald M."/>
            <person name="Abouelleil A."/>
            <person name="Alvarado L."/>
            <person name="Chapman S.B."/>
            <person name="Gainer-Dewar J."/>
            <person name="Goldberg J."/>
            <person name="Griggs A."/>
            <person name="Gujja S."/>
            <person name="Hansen M."/>
            <person name="Howarth C."/>
            <person name="Imamovic A."/>
            <person name="Ireland A."/>
            <person name="Larimer J."/>
            <person name="McCowan C."/>
            <person name="Murphy C."/>
            <person name="Pearson M."/>
            <person name="Poon T.W."/>
            <person name="Priest M."/>
            <person name="Roberts A."/>
            <person name="Saif S."/>
            <person name="Shea T."/>
            <person name="Sykes S."/>
            <person name="Wortman J."/>
            <person name="Nusbaum C."/>
            <person name="Birren B."/>
        </authorList>
    </citation>
    <scope>NUCLEOTIDE SEQUENCE</scope>
    <source>
        <strain evidence="4">HDV247</strain>
    </source>
</reference>
<dbReference type="GO" id="GO:0031930">
    <property type="term" value="P:mitochondria-nucleus signaling pathway"/>
    <property type="evidence" value="ECO:0007669"/>
    <property type="project" value="TreeGrafter"/>
</dbReference>
<feature type="region of interest" description="Disordered" evidence="1">
    <location>
        <begin position="151"/>
        <end position="230"/>
    </location>
</feature>
<accession>W9NK93</accession>
<dbReference type="InterPro" id="IPR053043">
    <property type="entry name" value="Ras-cAMP_regulatory"/>
</dbReference>
<feature type="domain" description="Nitrogen regulatory protein areA GATA-like" evidence="2">
    <location>
        <begin position="31"/>
        <end position="58"/>
    </location>
</feature>
<evidence type="ECO:0000259" key="3">
    <source>
        <dbReference type="Pfam" id="PF11702"/>
    </source>
</evidence>
<dbReference type="InterPro" id="IPR013860">
    <property type="entry name" value="AreA_GATA"/>
</dbReference>
<name>W9NK93_FUSOX</name>
<feature type="compositionally biased region" description="Polar residues" evidence="1">
    <location>
        <begin position="400"/>
        <end position="410"/>
    </location>
</feature>
<evidence type="ECO:0000256" key="1">
    <source>
        <dbReference type="SAM" id="MobiDB-lite"/>
    </source>
</evidence>
<sequence length="558" mass="61561">MPCLPNTHILTVNANVIHMVDTGNPANPYNMWTVFSRCADSVEQGRRLENISWRLWQRFVNNKEETAPPTQTLPQNIPSETKIPNLPQLSGSVETLADEEAVDFASVSAQLETAHPRVQRQDSCASTRRKRERHISSDDFEKIIVSIVKDKGSLSPPPHVDPVAKMPLPVPPAFERSGSTTTESQSPAKSVTASKSLPQPSPQSLSRTTVVRSFSPPQILTPRTISGAAQSSDAILEPKLSPVGKIVQSKKLARFALGGSCSSSEQDQSLSNSKPIIPIRKSVFQIGSSEEDGSLESVMVSSRPSSLLSGHKKQASFRNNTMTRPIDDEVAVDSDTDDYVDESATDDDNDYSDWEDIAEESSKSSMNDKFFQRFDSNTNLASQRSLITLMLVQNDRARNLGNNASQSTSAIPGFPRANGPSLSCSPNDSDEPPLVMKGMRGTGLRPIREVPRSNPQPIMTGPQHIQPQAALSPRTTRRKMLATELTESLRRHLHWERQQKSSTTNAVLKRRHTSHDMANLKQYPEKPCIKKSEDAKASSGNRYFFSIVANDGYHSHGW</sequence>
<feature type="region of interest" description="Disordered" evidence="1">
    <location>
        <begin position="113"/>
        <end position="135"/>
    </location>
</feature>
<dbReference type="PANTHER" id="PTHR28014:SF1">
    <property type="entry name" value="NEGATIVE REGULATOR OF RAS-CAMP PATHWAY"/>
    <property type="match status" value="1"/>
</dbReference>
<dbReference type="GO" id="GO:0000122">
    <property type="term" value="P:negative regulation of transcription by RNA polymerase II"/>
    <property type="evidence" value="ECO:0007669"/>
    <property type="project" value="TreeGrafter"/>
</dbReference>
<proteinExistence type="predicted"/>
<protein>
    <submittedName>
        <fullName evidence="4">Uncharacterized protein</fullName>
    </submittedName>
</protein>
<dbReference type="HOGENOM" id="CLU_025004_1_0_1"/>